<evidence type="ECO:0000313" key="3">
    <source>
        <dbReference type="EMBL" id="MBD2842260.1"/>
    </source>
</evidence>
<feature type="signal peptide" evidence="2">
    <location>
        <begin position="1"/>
        <end position="24"/>
    </location>
</feature>
<reference evidence="3 4" key="1">
    <citation type="submission" date="2020-09" db="EMBL/GenBank/DDBJ databases">
        <authorList>
            <person name="Yoon J.-W."/>
        </authorList>
    </citation>
    <scope>NUCLEOTIDE SEQUENCE [LARGE SCALE GENOMIC DNA]</scope>
    <source>
        <strain evidence="3 4">KMU-140</strain>
    </source>
</reference>
<accession>A0ABR8KNQ5</accession>
<proteinExistence type="predicted"/>
<evidence type="ECO:0008006" key="5">
    <source>
        <dbReference type="Google" id="ProtNLM"/>
    </source>
</evidence>
<dbReference type="Proteomes" id="UP000635384">
    <property type="component" value="Unassembled WGS sequence"/>
</dbReference>
<evidence type="ECO:0000256" key="1">
    <source>
        <dbReference type="SAM" id="MobiDB-lite"/>
    </source>
</evidence>
<keyword evidence="4" id="KW-1185">Reference proteome</keyword>
<name>A0ABR8KNQ5_9SPHN</name>
<feature type="region of interest" description="Disordered" evidence="1">
    <location>
        <begin position="38"/>
        <end position="68"/>
    </location>
</feature>
<evidence type="ECO:0000313" key="4">
    <source>
        <dbReference type="Proteomes" id="UP000635384"/>
    </source>
</evidence>
<dbReference type="RefSeq" id="WP_190787736.1">
    <property type="nucleotide sequence ID" value="NZ_JACXLC010000001.1"/>
</dbReference>
<sequence length="119" mass="12384">MAKSQHPVLLALMVLAIAVRSAFGAPCCMEIPQSDQSVAAEHAHHSVNPNNSDDPHGQHGDNPSANPCCSACGPTLPPESAPFAALAAIRDIPESAPIRALKTRPPFPAYEATGPPFLT</sequence>
<gene>
    <name evidence="3" type="ORF">IB285_08335</name>
</gene>
<keyword evidence="2" id="KW-0732">Signal</keyword>
<feature type="chain" id="PRO_5045874692" description="DUF2946 domain-containing protein" evidence="2">
    <location>
        <begin position="25"/>
        <end position="119"/>
    </location>
</feature>
<protein>
    <recommendedName>
        <fullName evidence="5">DUF2946 domain-containing protein</fullName>
    </recommendedName>
</protein>
<dbReference type="EMBL" id="JACXLC010000001">
    <property type="protein sequence ID" value="MBD2842260.1"/>
    <property type="molecule type" value="Genomic_DNA"/>
</dbReference>
<comment type="caution">
    <text evidence="3">The sequence shown here is derived from an EMBL/GenBank/DDBJ whole genome shotgun (WGS) entry which is preliminary data.</text>
</comment>
<organism evidence="3 4">
    <name type="scientific">Erythrobacter rubeus</name>
    <dbReference type="NCBI Taxonomy" id="2760803"/>
    <lineage>
        <taxon>Bacteria</taxon>
        <taxon>Pseudomonadati</taxon>
        <taxon>Pseudomonadota</taxon>
        <taxon>Alphaproteobacteria</taxon>
        <taxon>Sphingomonadales</taxon>
        <taxon>Erythrobacteraceae</taxon>
        <taxon>Erythrobacter/Porphyrobacter group</taxon>
        <taxon>Erythrobacter</taxon>
    </lineage>
</organism>
<evidence type="ECO:0000256" key="2">
    <source>
        <dbReference type="SAM" id="SignalP"/>
    </source>
</evidence>